<dbReference type="OrthoDB" id="9806285at2"/>
<dbReference type="RefSeq" id="WP_132017153.1">
    <property type="nucleotide sequence ID" value="NZ_SLUN01000047.1"/>
</dbReference>
<feature type="domain" description="ABC transporter" evidence="8">
    <location>
        <begin position="7"/>
        <end position="257"/>
    </location>
</feature>
<evidence type="ECO:0000259" key="8">
    <source>
        <dbReference type="PROSITE" id="PS50893"/>
    </source>
</evidence>
<dbReference type="GO" id="GO:0015833">
    <property type="term" value="P:peptide transport"/>
    <property type="evidence" value="ECO:0007669"/>
    <property type="project" value="InterPro"/>
</dbReference>
<reference evidence="9 10" key="1">
    <citation type="submission" date="2019-03" db="EMBL/GenBank/DDBJ databases">
        <title>Genomic Encyclopedia of Type Strains, Phase IV (KMG-IV): sequencing the most valuable type-strain genomes for metagenomic binning, comparative biology and taxonomic classification.</title>
        <authorList>
            <person name="Goeker M."/>
        </authorList>
    </citation>
    <scope>NUCLEOTIDE SEQUENCE [LARGE SCALE GENOMIC DNA]</scope>
    <source>
        <strain evidence="9 10">LX-B</strain>
    </source>
</reference>
<dbReference type="GO" id="GO:0005524">
    <property type="term" value="F:ATP binding"/>
    <property type="evidence" value="ECO:0007669"/>
    <property type="project" value="UniProtKB-KW"/>
</dbReference>
<dbReference type="Pfam" id="PF08352">
    <property type="entry name" value="oligo_HPY"/>
    <property type="match status" value="1"/>
</dbReference>
<dbReference type="SUPFAM" id="SSF52540">
    <property type="entry name" value="P-loop containing nucleoside triphosphate hydrolases"/>
    <property type="match status" value="1"/>
</dbReference>
<dbReference type="EMBL" id="SLUN01000047">
    <property type="protein sequence ID" value="TCL57103.1"/>
    <property type="molecule type" value="Genomic_DNA"/>
</dbReference>
<keyword evidence="5" id="KW-0547">Nucleotide-binding</keyword>
<keyword evidence="6 9" id="KW-0067">ATP-binding</keyword>
<keyword evidence="7" id="KW-0472">Membrane</keyword>
<name>A0A4R1QV49_HYDET</name>
<protein>
    <submittedName>
        <fullName evidence="9">Peptide/nickel transport system ATP-binding protein/oligopeptide transport system ATP-binding protein</fullName>
    </submittedName>
</protein>
<dbReference type="SMART" id="SM00382">
    <property type="entry name" value="AAA"/>
    <property type="match status" value="1"/>
</dbReference>
<dbReference type="InterPro" id="IPR003439">
    <property type="entry name" value="ABC_transporter-like_ATP-bd"/>
</dbReference>
<accession>A0A4R1QV49</accession>
<comment type="similarity">
    <text evidence="2">Belongs to the ABC transporter superfamily.</text>
</comment>
<dbReference type="InterPro" id="IPR013563">
    <property type="entry name" value="Oligopep_ABC_C"/>
</dbReference>
<dbReference type="PROSITE" id="PS50893">
    <property type="entry name" value="ABC_TRANSPORTER_2"/>
    <property type="match status" value="1"/>
</dbReference>
<dbReference type="InterPro" id="IPR027417">
    <property type="entry name" value="P-loop_NTPase"/>
</dbReference>
<evidence type="ECO:0000256" key="7">
    <source>
        <dbReference type="ARBA" id="ARBA00023136"/>
    </source>
</evidence>
<dbReference type="InterPro" id="IPR003593">
    <property type="entry name" value="AAA+_ATPase"/>
</dbReference>
<dbReference type="PANTHER" id="PTHR43297:SF2">
    <property type="entry name" value="DIPEPTIDE TRANSPORT ATP-BINDING PROTEIN DPPD"/>
    <property type="match status" value="1"/>
</dbReference>
<evidence type="ECO:0000256" key="6">
    <source>
        <dbReference type="ARBA" id="ARBA00022840"/>
    </source>
</evidence>
<evidence type="ECO:0000256" key="2">
    <source>
        <dbReference type="ARBA" id="ARBA00005417"/>
    </source>
</evidence>
<dbReference type="GO" id="GO:0005886">
    <property type="term" value="C:plasma membrane"/>
    <property type="evidence" value="ECO:0007669"/>
    <property type="project" value="UniProtKB-SubCell"/>
</dbReference>
<dbReference type="FunFam" id="3.40.50.300:FF:000016">
    <property type="entry name" value="Oligopeptide ABC transporter ATP-binding component"/>
    <property type="match status" value="1"/>
</dbReference>
<comment type="subcellular location">
    <subcellularLocation>
        <location evidence="1">Cell membrane</location>
        <topology evidence="1">Peripheral membrane protein</topology>
    </subcellularLocation>
</comment>
<sequence>MADLLTVKDLKVSFRTDGGIIPAVDGVSFSMRRGEIHSLVGESGCGKSVTALSLLRLIPNPPGRIEGGAVRWQGERDLLAEPLPEIVRLRGQAIGLIFQEPLTSFNPVQRIGEQIAEVLQIHSGATKVESRERVLAMLARVGLPDPLRQYQAYPHELSGGMRQRAMIAMALIGRPDLLIADEPTTALDVTIQAQIMELIRELQAEFQMSVLLITHNLGLVAETAQQVSVMYCGKIVEQAPVHDLFKKPLHPYTQGLLDSVPQITDDGELRAIPGMIPDPLQLPAGCYFEPRCGRAREICRRQYPPESVQDGCHRVSCWLYE</sequence>
<organism evidence="9 10">
    <name type="scientific">Hydrogenispora ethanolica</name>
    <dbReference type="NCBI Taxonomy" id="1082276"/>
    <lineage>
        <taxon>Bacteria</taxon>
        <taxon>Bacillati</taxon>
        <taxon>Bacillota</taxon>
        <taxon>Hydrogenispora</taxon>
    </lineage>
</organism>
<comment type="caution">
    <text evidence="9">The sequence shown here is derived from an EMBL/GenBank/DDBJ whole genome shotgun (WGS) entry which is preliminary data.</text>
</comment>
<evidence type="ECO:0000256" key="3">
    <source>
        <dbReference type="ARBA" id="ARBA00022448"/>
    </source>
</evidence>
<gene>
    <name evidence="9" type="ORF">EDC14_10476</name>
</gene>
<dbReference type="InterPro" id="IPR017871">
    <property type="entry name" value="ABC_transporter-like_CS"/>
</dbReference>
<dbReference type="PROSITE" id="PS00211">
    <property type="entry name" value="ABC_TRANSPORTER_1"/>
    <property type="match status" value="1"/>
</dbReference>
<evidence type="ECO:0000256" key="1">
    <source>
        <dbReference type="ARBA" id="ARBA00004202"/>
    </source>
</evidence>
<dbReference type="InterPro" id="IPR050388">
    <property type="entry name" value="ABC_Ni/Peptide_Import"/>
</dbReference>
<dbReference type="Gene3D" id="3.40.50.300">
    <property type="entry name" value="P-loop containing nucleotide triphosphate hydrolases"/>
    <property type="match status" value="1"/>
</dbReference>
<proteinExistence type="inferred from homology"/>
<dbReference type="CDD" id="cd03257">
    <property type="entry name" value="ABC_NikE_OppD_transporters"/>
    <property type="match status" value="1"/>
</dbReference>
<dbReference type="GO" id="GO:0016887">
    <property type="term" value="F:ATP hydrolysis activity"/>
    <property type="evidence" value="ECO:0007669"/>
    <property type="project" value="InterPro"/>
</dbReference>
<evidence type="ECO:0000313" key="10">
    <source>
        <dbReference type="Proteomes" id="UP000295008"/>
    </source>
</evidence>
<dbReference type="NCBIfam" id="TIGR01727">
    <property type="entry name" value="oligo_HPY"/>
    <property type="match status" value="1"/>
</dbReference>
<evidence type="ECO:0000313" key="9">
    <source>
        <dbReference type="EMBL" id="TCL57103.1"/>
    </source>
</evidence>
<keyword evidence="10" id="KW-1185">Reference proteome</keyword>
<dbReference type="Proteomes" id="UP000295008">
    <property type="component" value="Unassembled WGS sequence"/>
</dbReference>
<keyword evidence="3" id="KW-0813">Transport</keyword>
<dbReference type="Pfam" id="PF00005">
    <property type="entry name" value="ABC_tran"/>
    <property type="match status" value="1"/>
</dbReference>
<evidence type="ECO:0000256" key="4">
    <source>
        <dbReference type="ARBA" id="ARBA00022475"/>
    </source>
</evidence>
<dbReference type="AlphaFoldDB" id="A0A4R1QV49"/>
<evidence type="ECO:0000256" key="5">
    <source>
        <dbReference type="ARBA" id="ARBA00022741"/>
    </source>
</evidence>
<keyword evidence="4" id="KW-1003">Cell membrane</keyword>
<dbReference type="PANTHER" id="PTHR43297">
    <property type="entry name" value="OLIGOPEPTIDE TRANSPORT ATP-BINDING PROTEIN APPD"/>
    <property type="match status" value="1"/>
</dbReference>